<organism evidence="5 6">
    <name type="scientific">Chitinophaga cymbidii</name>
    <dbReference type="NCBI Taxonomy" id="1096750"/>
    <lineage>
        <taxon>Bacteria</taxon>
        <taxon>Pseudomonadati</taxon>
        <taxon>Bacteroidota</taxon>
        <taxon>Chitinophagia</taxon>
        <taxon>Chitinophagales</taxon>
        <taxon>Chitinophagaceae</taxon>
        <taxon>Chitinophaga</taxon>
    </lineage>
</organism>
<evidence type="ECO:0000256" key="2">
    <source>
        <dbReference type="ARBA" id="ARBA00023125"/>
    </source>
</evidence>
<dbReference type="InterPro" id="IPR025269">
    <property type="entry name" value="SAM-like_dom"/>
</dbReference>
<dbReference type="PANTHER" id="PTHR30349:SF64">
    <property type="entry name" value="PROPHAGE INTEGRASE INTD-RELATED"/>
    <property type="match status" value="1"/>
</dbReference>
<dbReference type="SUPFAM" id="SSF56349">
    <property type="entry name" value="DNA breaking-rejoining enzymes"/>
    <property type="match status" value="1"/>
</dbReference>
<comment type="similarity">
    <text evidence="1">Belongs to the 'phage' integrase family.</text>
</comment>
<evidence type="ECO:0000313" key="6">
    <source>
        <dbReference type="Proteomes" id="UP000321436"/>
    </source>
</evidence>
<dbReference type="InterPro" id="IPR011010">
    <property type="entry name" value="DNA_brk_join_enz"/>
</dbReference>
<dbReference type="GO" id="GO:0015074">
    <property type="term" value="P:DNA integration"/>
    <property type="evidence" value="ECO:0007669"/>
    <property type="project" value="InterPro"/>
</dbReference>
<feature type="domain" description="Tyr recombinase" evidence="4">
    <location>
        <begin position="182"/>
        <end position="354"/>
    </location>
</feature>
<dbReference type="Pfam" id="PF13102">
    <property type="entry name" value="Phage_int_SAM_5"/>
    <property type="match status" value="1"/>
</dbReference>
<gene>
    <name evidence="5" type="ORF">CCY01nite_40260</name>
</gene>
<evidence type="ECO:0000256" key="1">
    <source>
        <dbReference type="ARBA" id="ARBA00008857"/>
    </source>
</evidence>
<sequence length="362" mass="41404">MTITVTPRPTRNGQKIYYTLEWGKGPGERIATGIYTYAKPKEQLQKNHNKEALAILETKKSQLTLEQQSIGTGHIPSHKFKANFLDYYKEYVDNNKRKGNRHLKNSLDQFKAFVKKTFLAPIEITENICERFRQYLLDRFNGDTPANYYAKFKKVLKAATKEGYYKNNPTEEVAAKSSPITQLKENLEAEEYIQLLKTPCLNQEVKEAFVFSCYTGLRHIDVKSLEWSQIKGSSLTTRIIQKKTGNPLVLTMHPIAQAILEKIRIRHNGLTSIGKIFVLPSLDGCNKIVQRWVKDAGVDKHVTWSCARLSFSILLQDANVDAATVALLLGHTTSRYVNEVYKRHRLKDQSEHIQKLPGSHLP</sequence>
<keyword evidence="3" id="KW-0233">DNA recombination</keyword>
<dbReference type="GO" id="GO:0006310">
    <property type="term" value="P:DNA recombination"/>
    <property type="evidence" value="ECO:0007669"/>
    <property type="project" value="UniProtKB-KW"/>
</dbReference>
<dbReference type="OrthoDB" id="9806835at2"/>
<keyword evidence="6" id="KW-1185">Reference proteome</keyword>
<evidence type="ECO:0000256" key="3">
    <source>
        <dbReference type="ARBA" id="ARBA00023172"/>
    </source>
</evidence>
<evidence type="ECO:0000259" key="4">
    <source>
        <dbReference type="PROSITE" id="PS51898"/>
    </source>
</evidence>
<proteinExistence type="inferred from homology"/>
<keyword evidence="2" id="KW-0238">DNA-binding</keyword>
<dbReference type="InterPro" id="IPR013762">
    <property type="entry name" value="Integrase-like_cat_sf"/>
</dbReference>
<comment type="caution">
    <text evidence="5">The sequence shown here is derived from an EMBL/GenBank/DDBJ whole genome shotgun (WGS) entry which is preliminary data.</text>
</comment>
<dbReference type="EMBL" id="BKAU01000005">
    <property type="protein sequence ID" value="GEP97766.1"/>
    <property type="molecule type" value="Genomic_DNA"/>
</dbReference>
<dbReference type="Pfam" id="PF00589">
    <property type="entry name" value="Phage_integrase"/>
    <property type="match status" value="1"/>
</dbReference>
<protein>
    <submittedName>
        <fullName evidence="5">Integrase</fullName>
    </submittedName>
</protein>
<name>A0A512RPZ3_9BACT</name>
<accession>A0A512RPZ3</accession>
<dbReference type="GO" id="GO:0003677">
    <property type="term" value="F:DNA binding"/>
    <property type="evidence" value="ECO:0007669"/>
    <property type="project" value="UniProtKB-KW"/>
</dbReference>
<evidence type="ECO:0000313" key="5">
    <source>
        <dbReference type="EMBL" id="GEP97766.1"/>
    </source>
</evidence>
<dbReference type="CDD" id="cd01185">
    <property type="entry name" value="INTN1_C_like"/>
    <property type="match status" value="1"/>
</dbReference>
<dbReference type="InterPro" id="IPR050090">
    <property type="entry name" value="Tyrosine_recombinase_XerCD"/>
</dbReference>
<dbReference type="AlphaFoldDB" id="A0A512RPZ3"/>
<reference evidence="5 6" key="1">
    <citation type="submission" date="2019-07" db="EMBL/GenBank/DDBJ databases">
        <title>Whole genome shotgun sequence of Chitinophaga cymbidii NBRC 109752.</title>
        <authorList>
            <person name="Hosoyama A."/>
            <person name="Uohara A."/>
            <person name="Ohji S."/>
            <person name="Ichikawa N."/>
        </authorList>
    </citation>
    <scope>NUCLEOTIDE SEQUENCE [LARGE SCALE GENOMIC DNA]</scope>
    <source>
        <strain evidence="5 6">NBRC 109752</strain>
    </source>
</reference>
<dbReference type="PANTHER" id="PTHR30349">
    <property type="entry name" value="PHAGE INTEGRASE-RELATED"/>
    <property type="match status" value="1"/>
</dbReference>
<dbReference type="Gene3D" id="1.10.150.130">
    <property type="match status" value="1"/>
</dbReference>
<dbReference type="InterPro" id="IPR010998">
    <property type="entry name" value="Integrase_recombinase_N"/>
</dbReference>
<dbReference type="InterPro" id="IPR002104">
    <property type="entry name" value="Integrase_catalytic"/>
</dbReference>
<dbReference type="RefSeq" id="WP_146865670.1">
    <property type="nucleotide sequence ID" value="NZ_BKAU01000005.1"/>
</dbReference>
<dbReference type="Proteomes" id="UP000321436">
    <property type="component" value="Unassembled WGS sequence"/>
</dbReference>
<dbReference type="Gene3D" id="1.10.443.10">
    <property type="entry name" value="Intergrase catalytic core"/>
    <property type="match status" value="1"/>
</dbReference>
<dbReference type="PROSITE" id="PS51898">
    <property type="entry name" value="TYR_RECOMBINASE"/>
    <property type="match status" value="1"/>
</dbReference>